<evidence type="ECO:0000313" key="2">
    <source>
        <dbReference type="Proteomes" id="UP001320876"/>
    </source>
</evidence>
<name>A0ABT3GHJ8_9BACT</name>
<keyword evidence="2" id="KW-1185">Reference proteome</keyword>
<protein>
    <submittedName>
        <fullName evidence="1">Uncharacterized protein</fullName>
    </submittedName>
</protein>
<organism evidence="1 2">
    <name type="scientific">Luteolibacter arcticus</name>
    <dbReference type="NCBI Taxonomy" id="1581411"/>
    <lineage>
        <taxon>Bacteria</taxon>
        <taxon>Pseudomonadati</taxon>
        <taxon>Verrucomicrobiota</taxon>
        <taxon>Verrucomicrobiia</taxon>
        <taxon>Verrucomicrobiales</taxon>
        <taxon>Verrucomicrobiaceae</taxon>
        <taxon>Luteolibacter</taxon>
    </lineage>
</organism>
<dbReference type="Proteomes" id="UP001320876">
    <property type="component" value="Unassembled WGS sequence"/>
</dbReference>
<proteinExistence type="predicted"/>
<gene>
    <name evidence="1" type="ORF">OKA05_09595</name>
</gene>
<sequence length="57" mass="6139">MSVDVAAASLSCSLNASFEALPAWHGMKGRGTNKAIDRAALDEPMVLSAMRRFYPEP</sequence>
<accession>A0ABT3GHJ8</accession>
<dbReference type="EMBL" id="JAPDDT010000003">
    <property type="protein sequence ID" value="MCW1922803.1"/>
    <property type="molecule type" value="Genomic_DNA"/>
</dbReference>
<comment type="caution">
    <text evidence="1">The sequence shown here is derived from an EMBL/GenBank/DDBJ whole genome shotgun (WGS) entry which is preliminary data.</text>
</comment>
<dbReference type="RefSeq" id="WP_264486911.1">
    <property type="nucleotide sequence ID" value="NZ_JAPDDT010000003.1"/>
</dbReference>
<reference evidence="1 2" key="1">
    <citation type="submission" date="2022-10" db="EMBL/GenBank/DDBJ databases">
        <title>Luteolibacter arcticus strain CCTCC AB 2014275, whole genome shotgun sequencing project.</title>
        <authorList>
            <person name="Zhao G."/>
            <person name="Shen L."/>
        </authorList>
    </citation>
    <scope>NUCLEOTIDE SEQUENCE [LARGE SCALE GENOMIC DNA]</scope>
    <source>
        <strain evidence="1 2">CCTCC AB 2014275</strain>
    </source>
</reference>
<evidence type="ECO:0000313" key="1">
    <source>
        <dbReference type="EMBL" id="MCW1922803.1"/>
    </source>
</evidence>